<name>A0ABT6UFL9_9GAMM</name>
<proteinExistence type="predicted"/>
<dbReference type="Proteomes" id="UP001159075">
    <property type="component" value="Unassembled WGS sequence"/>
</dbReference>
<gene>
    <name evidence="1" type="ORF">ODY93_16915</name>
</gene>
<organism evidence="1 2">
    <name type="scientific">Shewanella xiamenensis</name>
    <dbReference type="NCBI Taxonomy" id="332186"/>
    <lineage>
        <taxon>Bacteria</taxon>
        <taxon>Pseudomonadati</taxon>
        <taxon>Pseudomonadota</taxon>
        <taxon>Gammaproteobacteria</taxon>
        <taxon>Alteromonadales</taxon>
        <taxon>Shewanellaceae</taxon>
        <taxon>Shewanella</taxon>
    </lineage>
</organism>
<dbReference type="EMBL" id="JAOTLW010000020">
    <property type="protein sequence ID" value="MDI5833265.1"/>
    <property type="molecule type" value="Genomic_DNA"/>
</dbReference>
<sequence length="63" mass="6924">MNDIKWQSTFHKRAAHAFFKSQSVGSMSLCGRESLNTGETYADPKGQACGSCLKKIEKLKGSK</sequence>
<evidence type="ECO:0000313" key="1">
    <source>
        <dbReference type="EMBL" id="MDI5833265.1"/>
    </source>
</evidence>
<keyword evidence="2" id="KW-1185">Reference proteome</keyword>
<protein>
    <submittedName>
        <fullName evidence="1">Uncharacterized protein</fullName>
    </submittedName>
</protein>
<accession>A0ABT6UFL9</accession>
<dbReference type="RefSeq" id="WP_282679803.1">
    <property type="nucleotide sequence ID" value="NZ_CP106875.1"/>
</dbReference>
<comment type="caution">
    <text evidence="1">The sequence shown here is derived from an EMBL/GenBank/DDBJ whole genome shotgun (WGS) entry which is preliminary data.</text>
</comment>
<evidence type="ECO:0000313" key="2">
    <source>
        <dbReference type="Proteomes" id="UP001159075"/>
    </source>
</evidence>
<reference evidence="1 2" key="1">
    <citation type="submission" date="2022-09" db="EMBL/GenBank/DDBJ databases">
        <title>The outer-membrane cytochrome OmcA is essential for infection of Shewanella oneidensis by a zebrafish-associated bacteriophage.</title>
        <authorList>
            <person name="Grenfell A.W."/>
            <person name="Intile P."/>
            <person name="Mcfarlane J."/>
            <person name="Leung D."/>
            <person name="Abdalla K."/>
            <person name="Wold M."/>
            <person name="Kees E."/>
            <person name="Gralnick J."/>
        </authorList>
    </citation>
    <scope>NUCLEOTIDE SEQUENCE [LARGE SCALE GENOMIC DNA]</scope>
    <source>
        <strain evidence="1 2">NF-5</strain>
    </source>
</reference>